<sequence length="725" mass="78396">MGNHYYAGGATIRGMDSPIRVLHVDDDPAFLELAATFLEREGDGVEVVTAASTTEGYDVLERAPIDCIVSDHDMPDRNGIEFLRAVREEYPDLPFILFTGKGSEEVASEAISAGVTDYLQKETGTDQYAILANRIENAVERNRSQRAVTVQKRRLETLVDNVPGVVYRCRNEPGWPMAYLGGECESLTGYPAERIESGDLTWGGDVIHPDDRARVREAVQAAIDAGEPFECSYRIRTADGETKWVWERGRGVPDDDVPDADPGSTGAGPGARAADSGVTGAAADPGVTGADDVADETRFLEGFITDVTDRKEHGRELRRYERRFEAVFDDPNVLVGLLAPDGTVRAINRTALEYVDADPEAIAGEPFAETPWWPDDRREDVREWIETAAAGEYVEYEATHPTDDGATIFVEGTFRPVVDDADDVADVAGAGAADELVTVSDDADGAGDAAETAAREGTDRSGTVTGIVVSAKDVTERRRRERELQRHAERLDELASAVSHDLQSPISAAAGRLDLALETGDLDHVERAAAAVDRVDDLRADIVETLRTGEIVSEREPVRLEEAVESALVAVDPPDTTAVTVEDDVEIEADPDAFARLLENLLRNSIEHGGPDVTVRFARITDGTAGMGSRDGADAPGTGTEVEDEATQRRPDRAGIVYEDDGPGIDPADRDRVFTPGFSTKTDDNGMGMGMASVRQIVAAHGWSIRVGDAEVLDGVRFEIRTDED</sequence>
<evidence type="ECO:0000256" key="1">
    <source>
        <dbReference type="ARBA" id="ARBA00000085"/>
    </source>
</evidence>
<keyword evidence="3 6" id="KW-0597">Phosphoprotein</keyword>
<reference evidence="13" key="1">
    <citation type="submission" date="2016-10" db="EMBL/GenBank/DDBJ databases">
        <authorList>
            <person name="Varghese N."/>
            <person name="Submissions S."/>
        </authorList>
    </citation>
    <scope>NUCLEOTIDE SEQUENCE [LARGE SCALE GENOMIC DNA]</scope>
    <source>
        <strain evidence="13">DC30,IBRC 10041,KCTC 4046</strain>
    </source>
</reference>
<keyword evidence="5" id="KW-0418">Kinase</keyword>
<dbReference type="Pfam" id="PF08448">
    <property type="entry name" value="PAS_4"/>
    <property type="match status" value="1"/>
</dbReference>
<dbReference type="CDD" id="cd00130">
    <property type="entry name" value="PAS"/>
    <property type="match status" value="2"/>
</dbReference>
<name>A0A1H3JW54_9EURY</name>
<dbReference type="PRINTS" id="PR00344">
    <property type="entry name" value="BCTRLSENSOR"/>
</dbReference>
<dbReference type="InterPro" id="IPR005467">
    <property type="entry name" value="His_kinase_dom"/>
</dbReference>
<dbReference type="OrthoDB" id="342253at2157"/>
<feature type="domain" description="PAC" evidence="11">
    <location>
        <begin position="432"/>
        <end position="486"/>
    </location>
</feature>
<dbReference type="AlphaFoldDB" id="A0A1H3JW54"/>
<dbReference type="PROSITE" id="PS50112">
    <property type="entry name" value="PAS"/>
    <property type="match status" value="1"/>
</dbReference>
<dbReference type="SMART" id="SM00448">
    <property type="entry name" value="REC"/>
    <property type="match status" value="1"/>
</dbReference>
<proteinExistence type="predicted"/>
<evidence type="ECO:0000256" key="3">
    <source>
        <dbReference type="ARBA" id="ARBA00022553"/>
    </source>
</evidence>
<feature type="region of interest" description="Disordered" evidence="7">
    <location>
        <begin position="624"/>
        <end position="651"/>
    </location>
</feature>
<dbReference type="EMBL" id="FNPC01000005">
    <property type="protein sequence ID" value="SDY43494.1"/>
    <property type="molecule type" value="Genomic_DNA"/>
</dbReference>
<dbReference type="InterPro" id="IPR052162">
    <property type="entry name" value="Sensor_kinase/Photoreceptor"/>
</dbReference>
<accession>A0A1H3JW54</accession>
<dbReference type="InterPro" id="IPR011006">
    <property type="entry name" value="CheY-like_superfamily"/>
</dbReference>
<comment type="catalytic activity">
    <reaction evidence="1">
        <text>ATP + protein L-histidine = ADP + protein N-phospho-L-histidine.</text>
        <dbReference type="EC" id="2.7.13.3"/>
    </reaction>
</comment>
<evidence type="ECO:0000259" key="8">
    <source>
        <dbReference type="PROSITE" id="PS50109"/>
    </source>
</evidence>
<dbReference type="InterPro" id="IPR036890">
    <property type="entry name" value="HATPase_C_sf"/>
</dbReference>
<dbReference type="Proteomes" id="UP000199079">
    <property type="component" value="Unassembled WGS sequence"/>
</dbReference>
<dbReference type="SUPFAM" id="SSF55785">
    <property type="entry name" value="PYP-like sensor domain (PAS domain)"/>
    <property type="match status" value="2"/>
</dbReference>
<evidence type="ECO:0000256" key="6">
    <source>
        <dbReference type="PROSITE-ProRule" id="PRU00169"/>
    </source>
</evidence>
<dbReference type="GO" id="GO:0000155">
    <property type="term" value="F:phosphorelay sensor kinase activity"/>
    <property type="evidence" value="ECO:0007669"/>
    <property type="project" value="InterPro"/>
</dbReference>
<dbReference type="InterPro" id="IPR000014">
    <property type="entry name" value="PAS"/>
</dbReference>
<dbReference type="SMART" id="SM00091">
    <property type="entry name" value="PAS"/>
    <property type="match status" value="2"/>
</dbReference>
<dbReference type="PROSITE" id="PS50113">
    <property type="entry name" value="PAC"/>
    <property type="match status" value="1"/>
</dbReference>
<dbReference type="CDD" id="cd00156">
    <property type="entry name" value="REC"/>
    <property type="match status" value="1"/>
</dbReference>
<evidence type="ECO:0000259" key="11">
    <source>
        <dbReference type="PROSITE" id="PS50113"/>
    </source>
</evidence>
<feature type="region of interest" description="Disordered" evidence="7">
    <location>
        <begin position="248"/>
        <end position="290"/>
    </location>
</feature>
<dbReference type="PROSITE" id="PS50109">
    <property type="entry name" value="HIS_KIN"/>
    <property type="match status" value="1"/>
</dbReference>
<dbReference type="Pfam" id="PF08447">
    <property type="entry name" value="PAS_3"/>
    <property type="match status" value="1"/>
</dbReference>
<feature type="domain" description="Response regulatory" evidence="9">
    <location>
        <begin position="20"/>
        <end position="136"/>
    </location>
</feature>
<evidence type="ECO:0000313" key="13">
    <source>
        <dbReference type="Proteomes" id="UP000199079"/>
    </source>
</evidence>
<organism evidence="12 13">
    <name type="scientific">Halopenitus persicus</name>
    <dbReference type="NCBI Taxonomy" id="1048396"/>
    <lineage>
        <taxon>Archaea</taxon>
        <taxon>Methanobacteriati</taxon>
        <taxon>Methanobacteriota</taxon>
        <taxon>Stenosarchaea group</taxon>
        <taxon>Halobacteria</taxon>
        <taxon>Halobacteriales</taxon>
        <taxon>Haloferacaceae</taxon>
        <taxon>Halopenitus</taxon>
    </lineage>
</organism>
<feature type="domain" description="Histidine kinase" evidence="8">
    <location>
        <begin position="497"/>
        <end position="725"/>
    </location>
</feature>
<dbReference type="NCBIfam" id="TIGR00229">
    <property type="entry name" value="sensory_box"/>
    <property type="match status" value="1"/>
</dbReference>
<dbReference type="PROSITE" id="PS50110">
    <property type="entry name" value="RESPONSE_REGULATORY"/>
    <property type="match status" value="1"/>
</dbReference>
<dbReference type="InterPro" id="IPR035965">
    <property type="entry name" value="PAS-like_dom_sf"/>
</dbReference>
<dbReference type="InterPro" id="IPR013656">
    <property type="entry name" value="PAS_4"/>
</dbReference>
<dbReference type="SUPFAM" id="SSF47384">
    <property type="entry name" value="Homodimeric domain of signal transducing histidine kinase"/>
    <property type="match status" value="1"/>
</dbReference>
<evidence type="ECO:0000256" key="5">
    <source>
        <dbReference type="ARBA" id="ARBA00022777"/>
    </source>
</evidence>
<dbReference type="Gene3D" id="3.30.565.10">
    <property type="entry name" value="Histidine kinase-like ATPase, C-terminal domain"/>
    <property type="match status" value="1"/>
</dbReference>
<protein>
    <recommendedName>
        <fullName evidence="2">histidine kinase</fullName>
        <ecNumber evidence="2">2.7.13.3</ecNumber>
    </recommendedName>
</protein>
<dbReference type="InterPro" id="IPR003661">
    <property type="entry name" value="HisK_dim/P_dom"/>
</dbReference>
<evidence type="ECO:0000256" key="2">
    <source>
        <dbReference type="ARBA" id="ARBA00012438"/>
    </source>
</evidence>
<evidence type="ECO:0000313" key="12">
    <source>
        <dbReference type="EMBL" id="SDY43494.1"/>
    </source>
</evidence>
<dbReference type="Pfam" id="PF02518">
    <property type="entry name" value="HATPase_c"/>
    <property type="match status" value="1"/>
</dbReference>
<gene>
    <name evidence="12" type="ORF">SAMN05216564_105144</name>
</gene>
<dbReference type="PANTHER" id="PTHR43304">
    <property type="entry name" value="PHYTOCHROME-LIKE PROTEIN CPH1"/>
    <property type="match status" value="1"/>
</dbReference>
<evidence type="ECO:0000256" key="7">
    <source>
        <dbReference type="SAM" id="MobiDB-lite"/>
    </source>
</evidence>
<dbReference type="Gene3D" id="1.10.287.130">
    <property type="match status" value="1"/>
</dbReference>
<dbReference type="PANTHER" id="PTHR43304:SF1">
    <property type="entry name" value="PAC DOMAIN-CONTAINING PROTEIN"/>
    <property type="match status" value="1"/>
</dbReference>
<dbReference type="CDD" id="cd00082">
    <property type="entry name" value="HisKA"/>
    <property type="match status" value="1"/>
</dbReference>
<dbReference type="InterPro" id="IPR000700">
    <property type="entry name" value="PAS-assoc_C"/>
</dbReference>
<dbReference type="Gene3D" id="3.30.450.20">
    <property type="entry name" value="PAS domain"/>
    <property type="match status" value="2"/>
</dbReference>
<dbReference type="SMART" id="SM00387">
    <property type="entry name" value="HATPase_c"/>
    <property type="match status" value="1"/>
</dbReference>
<dbReference type="InterPro" id="IPR004358">
    <property type="entry name" value="Sig_transdc_His_kin-like_C"/>
</dbReference>
<evidence type="ECO:0000256" key="4">
    <source>
        <dbReference type="ARBA" id="ARBA00022679"/>
    </source>
</evidence>
<evidence type="ECO:0000259" key="9">
    <source>
        <dbReference type="PROSITE" id="PS50110"/>
    </source>
</evidence>
<dbReference type="InterPro" id="IPR003594">
    <property type="entry name" value="HATPase_dom"/>
</dbReference>
<evidence type="ECO:0000259" key="10">
    <source>
        <dbReference type="PROSITE" id="PS50112"/>
    </source>
</evidence>
<keyword evidence="13" id="KW-1185">Reference proteome</keyword>
<feature type="domain" description="PAS" evidence="10">
    <location>
        <begin position="151"/>
        <end position="226"/>
    </location>
</feature>
<dbReference type="InterPro" id="IPR001789">
    <property type="entry name" value="Sig_transdc_resp-reg_receiver"/>
</dbReference>
<dbReference type="SUPFAM" id="SSF52172">
    <property type="entry name" value="CheY-like"/>
    <property type="match status" value="1"/>
</dbReference>
<dbReference type="EC" id="2.7.13.3" evidence="2"/>
<keyword evidence="4" id="KW-0808">Transferase</keyword>
<feature type="modified residue" description="4-aspartylphosphate" evidence="6">
    <location>
        <position position="71"/>
    </location>
</feature>
<dbReference type="Gene3D" id="3.40.50.2300">
    <property type="match status" value="1"/>
</dbReference>
<dbReference type="Pfam" id="PF00072">
    <property type="entry name" value="Response_reg"/>
    <property type="match status" value="1"/>
</dbReference>
<dbReference type="InterPro" id="IPR036097">
    <property type="entry name" value="HisK_dim/P_sf"/>
</dbReference>
<dbReference type="InterPro" id="IPR013655">
    <property type="entry name" value="PAS_fold_3"/>
</dbReference>
<dbReference type="SUPFAM" id="SSF55874">
    <property type="entry name" value="ATPase domain of HSP90 chaperone/DNA topoisomerase II/histidine kinase"/>
    <property type="match status" value="1"/>
</dbReference>